<proteinExistence type="predicted"/>
<evidence type="ECO:0000256" key="1">
    <source>
        <dbReference type="SAM" id="MobiDB-lite"/>
    </source>
</evidence>
<evidence type="ECO:0000313" key="2">
    <source>
        <dbReference type="EMBL" id="MCP8898709.1"/>
    </source>
</evidence>
<accession>A0A9X2KSY4</accession>
<keyword evidence="3" id="KW-1185">Reference proteome</keyword>
<reference evidence="2" key="2">
    <citation type="submission" date="2023-01" db="EMBL/GenBank/DDBJ databases">
        <title>Gilvimarinus xylanilyticus HB14 isolated from Caulerpa lentillifera aquaculture base in Hainan, China.</title>
        <authorList>
            <person name="Zhang Y.-J."/>
        </authorList>
    </citation>
    <scope>NUCLEOTIDE SEQUENCE</scope>
    <source>
        <strain evidence="2">HB14</strain>
    </source>
</reference>
<name>A0A9X2KSY4_9GAMM</name>
<dbReference type="Proteomes" id="UP001139319">
    <property type="component" value="Unassembled WGS sequence"/>
</dbReference>
<evidence type="ECO:0000313" key="3">
    <source>
        <dbReference type="Proteomes" id="UP001139319"/>
    </source>
</evidence>
<reference evidence="2" key="1">
    <citation type="submission" date="2022-05" db="EMBL/GenBank/DDBJ databases">
        <authorList>
            <person name="Sun H.-N."/>
        </authorList>
    </citation>
    <scope>NUCLEOTIDE SEQUENCE</scope>
    <source>
        <strain evidence="2">HB14</strain>
    </source>
</reference>
<sequence>MGFFARLLLILLVVAVCAQGAALYWGYEQHMDLKARVTSLEAQQAELQAQADGLKATIKKMEQDSVGAMVKKANQVIVQGWDAIVNSVETEMDRAREALEHLDEEPATDASQPAPATP</sequence>
<feature type="region of interest" description="Disordered" evidence="1">
    <location>
        <begin position="95"/>
        <end position="118"/>
    </location>
</feature>
<comment type="caution">
    <text evidence="2">The sequence shown here is derived from an EMBL/GenBank/DDBJ whole genome shotgun (WGS) entry which is preliminary data.</text>
</comment>
<dbReference type="EMBL" id="JAMFTH010000001">
    <property type="protein sequence ID" value="MCP8898709.1"/>
    <property type="molecule type" value="Genomic_DNA"/>
</dbReference>
<protein>
    <submittedName>
        <fullName evidence="2">Uncharacterized protein</fullName>
    </submittedName>
</protein>
<dbReference type="RefSeq" id="WP_253966978.1">
    <property type="nucleotide sequence ID" value="NZ_JAMFTH010000001.1"/>
</dbReference>
<dbReference type="AlphaFoldDB" id="A0A9X2KSY4"/>
<gene>
    <name evidence="2" type="ORF">M6D89_05280</name>
</gene>
<organism evidence="2 3">
    <name type="scientific">Gilvimarinus xylanilyticus</name>
    <dbReference type="NCBI Taxonomy" id="2944139"/>
    <lineage>
        <taxon>Bacteria</taxon>
        <taxon>Pseudomonadati</taxon>
        <taxon>Pseudomonadota</taxon>
        <taxon>Gammaproteobacteria</taxon>
        <taxon>Cellvibrionales</taxon>
        <taxon>Cellvibrionaceae</taxon>
        <taxon>Gilvimarinus</taxon>
    </lineage>
</organism>